<dbReference type="AlphaFoldDB" id="A0A3B0ZWY0"/>
<dbReference type="Pfam" id="PF01203">
    <property type="entry name" value="T2SSN"/>
    <property type="match status" value="1"/>
</dbReference>
<protein>
    <recommendedName>
        <fullName evidence="9">General secretion pathway protein N</fullName>
    </recommendedName>
</protein>
<keyword evidence="4" id="KW-0997">Cell inner membrane</keyword>
<dbReference type="EMBL" id="UOFQ01000033">
    <property type="protein sequence ID" value="VAW85974.1"/>
    <property type="molecule type" value="Genomic_DNA"/>
</dbReference>
<keyword evidence="6" id="KW-0653">Protein transport</keyword>
<evidence type="ECO:0000256" key="7">
    <source>
        <dbReference type="ARBA" id="ARBA00023136"/>
    </source>
</evidence>
<dbReference type="GO" id="GO:0005886">
    <property type="term" value="C:plasma membrane"/>
    <property type="evidence" value="ECO:0007669"/>
    <property type="project" value="UniProtKB-SubCell"/>
</dbReference>
<evidence type="ECO:0000256" key="2">
    <source>
        <dbReference type="ARBA" id="ARBA00022448"/>
    </source>
</evidence>
<comment type="subcellular location">
    <subcellularLocation>
        <location evidence="1">Cell inner membrane</location>
    </subcellularLocation>
</comment>
<keyword evidence="2" id="KW-0813">Transport</keyword>
<dbReference type="GO" id="GO:0015628">
    <property type="term" value="P:protein secretion by the type II secretion system"/>
    <property type="evidence" value="ECO:0007669"/>
    <property type="project" value="InterPro"/>
</dbReference>
<keyword evidence="7" id="KW-0472">Membrane</keyword>
<keyword evidence="5" id="KW-0812">Transmembrane</keyword>
<accession>A0A3B0ZWY0</accession>
<reference evidence="8" key="1">
    <citation type="submission" date="2018-06" db="EMBL/GenBank/DDBJ databases">
        <authorList>
            <person name="Zhirakovskaya E."/>
        </authorList>
    </citation>
    <scope>NUCLEOTIDE SEQUENCE</scope>
</reference>
<sequence>MKKKKIALYSALALVSYLMFVAVQTPADHLYGLVKDKLLAVKLYQLDGSIWQGRSALVTIGPRAERLESLKWELQPAALFLGRAQAEVSFKYDERNVVATVGRDLGGYFLKDLNASLAAATVERFAAQLAIGLKGLFKIELDTLSLAAGQLSNVEGKLTWRDAGIDLNNTSFGDFEAILNTVDGTINGVIRDLDGPMKVNGTLILQPTGEYVFAGTIELRDKNRNDLRQGLRFIGEPNPQGIYTIKYQGQLPMSRLAATSG</sequence>
<evidence type="ECO:0000313" key="8">
    <source>
        <dbReference type="EMBL" id="VAW85974.1"/>
    </source>
</evidence>
<organism evidence="8">
    <name type="scientific">hydrothermal vent metagenome</name>
    <dbReference type="NCBI Taxonomy" id="652676"/>
    <lineage>
        <taxon>unclassified sequences</taxon>
        <taxon>metagenomes</taxon>
        <taxon>ecological metagenomes</taxon>
    </lineage>
</organism>
<dbReference type="InterPro" id="IPR022792">
    <property type="entry name" value="T2SS_protein-GspN"/>
</dbReference>
<keyword evidence="3" id="KW-1003">Cell membrane</keyword>
<evidence type="ECO:0000256" key="6">
    <source>
        <dbReference type="ARBA" id="ARBA00022927"/>
    </source>
</evidence>
<dbReference type="GO" id="GO:0015627">
    <property type="term" value="C:type II protein secretion system complex"/>
    <property type="evidence" value="ECO:0007669"/>
    <property type="project" value="InterPro"/>
</dbReference>
<evidence type="ECO:0008006" key="9">
    <source>
        <dbReference type="Google" id="ProtNLM"/>
    </source>
</evidence>
<proteinExistence type="predicted"/>
<evidence type="ECO:0000256" key="3">
    <source>
        <dbReference type="ARBA" id="ARBA00022475"/>
    </source>
</evidence>
<evidence type="ECO:0000256" key="5">
    <source>
        <dbReference type="ARBA" id="ARBA00022692"/>
    </source>
</evidence>
<name>A0A3B0ZWY0_9ZZZZ</name>
<gene>
    <name evidence="8" type="ORF">MNBD_GAMMA17-1101</name>
</gene>
<evidence type="ECO:0000256" key="4">
    <source>
        <dbReference type="ARBA" id="ARBA00022519"/>
    </source>
</evidence>
<evidence type="ECO:0000256" key="1">
    <source>
        <dbReference type="ARBA" id="ARBA00004533"/>
    </source>
</evidence>